<dbReference type="Proteomes" id="UP001059597">
    <property type="component" value="Chromosome"/>
</dbReference>
<gene>
    <name evidence="1" type="ORF">HEK616_40870</name>
</gene>
<name>A0ABM7ZW63_STRNI</name>
<organism evidence="1 2">
    <name type="scientific">Streptomyces nigrescens</name>
    <dbReference type="NCBI Taxonomy" id="1920"/>
    <lineage>
        <taxon>Bacteria</taxon>
        <taxon>Bacillati</taxon>
        <taxon>Actinomycetota</taxon>
        <taxon>Actinomycetes</taxon>
        <taxon>Kitasatosporales</taxon>
        <taxon>Streptomycetaceae</taxon>
        <taxon>Streptomyces</taxon>
    </lineage>
</organism>
<sequence length="493" mass="49323">MTMPGGIATVTLTGRYIRPDGTPLSGTVTITTPSMLTLSGANSVAAGSTVLTLDNAGSFSVVLVATDNANMQPTGWRYSVTEKFTGVSGRTYSIDLPSTTPTVDIADVAPADPATGNYVTVAGPAGADGRTILSGTSAPASGMGATGDFYIDTSSWTIYGPKTSGAWPSGHALNGGVVSLTYSDVGADPAGAASAAQTAATSAAQSYTDTAIAADVTRANGAYDASGAATSALSSAHTYTDNAIASEVARANGAYVGGSDARLTNARTPTAHASTHSTGGTDAITPAAIGAATSTDITTALAGHVADVMHGDQPSENGLLAWTYDPSMAGHVTAQSNSGVAGRITLTRIMIRKTITWSNVWLGLAGIDGSAVLSNCYLGVYDASGTLKGTTADISSLLMTNAVAKAFALAAPFTATPGAYFVAMLLNGTWATNALTFKGSGAGISVNAGLSAPNLRYSNMLTGQTSLPSSLTLSGQTTTIINTGWGAQWYGVS</sequence>
<evidence type="ECO:0000313" key="2">
    <source>
        <dbReference type="Proteomes" id="UP001059597"/>
    </source>
</evidence>
<evidence type="ECO:0000313" key="1">
    <source>
        <dbReference type="EMBL" id="BDM70600.1"/>
    </source>
</evidence>
<protein>
    <submittedName>
        <fullName evidence="1">Uncharacterized protein</fullName>
    </submittedName>
</protein>
<reference evidence="1" key="1">
    <citation type="submission" date="2022-06" db="EMBL/GenBank/DDBJ databases">
        <title>Complete genome sequence of Streptomyces nigrescens HEK616.</title>
        <authorList>
            <person name="Asamizu S."/>
            <person name="Onaka H."/>
        </authorList>
    </citation>
    <scope>NUCLEOTIDE SEQUENCE</scope>
    <source>
        <strain evidence="1">HEK616</strain>
    </source>
</reference>
<dbReference type="EMBL" id="AP026073">
    <property type="protein sequence ID" value="BDM70600.1"/>
    <property type="molecule type" value="Genomic_DNA"/>
</dbReference>
<keyword evidence="2" id="KW-1185">Reference proteome</keyword>
<accession>A0ABM7ZW63</accession>
<dbReference type="RefSeq" id="WP_261954320.1">
    <property type="nucleotide sequence ID" value="NZ_AP026073.1"/>
</dbReference>
<proteinExistence type="predicted"/>